<evidence type="ECO:0000256" key="1">
    <source>
        <dbReference type="ARBA" id="ARBA00022630"/>
    </source>
</evidence>
<gene>
    <name evidence="7" type="ORF">DFQ27_008773</name>
</gene>
<dbReference type="InterPro" id="IPR002938">
    <property type="entry name" value="FAD-bd"/>
</dbReference>
<keyword evidence="8" id="KW-1185">Reference proteome</keyword>
<reference evidence="7" key="1">
    <citation type="journal article" date="2020" name="Fungal Divers.">
        <title>Resolving the Mortierellaceae phylogeny through synthesis of multi-gene phylogenetics and phylogenomics.</title>
        <authorList>
            <person name="Vandepol N."/>
            <person name="Liber J."/>
            <person name="Desiro A."/>
            <person name="Na H."/>
            <person name="Kennedy M."/>
            <person name="Barry K."/>
            <person name="Grigoriev I.V."/>
            <person name="Miller A.N."/>
            <person name="O'Donnell K."/>
            <person name="Stajich J.E."/>
            <person name="Bonito G."/>
        </authorList>
    </citation>
    <scope>NUCLEOTIDE SEQUENCE</scope>
    <source>
        <strain evidence="7">BC1065</strain>
    </source>
</reference>
<keyword evidence="5" id="KW-0732">Signal</keyword>
<keyword evidence="4" id="KW-0503">Monooxygenase</keyword>
<sequence>MSTPQIAIVGAGVAGLTLARVLQVHGVGSTLFELDTATQSRDQGGTLDLHLESGQVALHAMGLFSKFQTLVRDDAQETRVIDKHAKIHLHDNSPKNFVEKPEIDRGDLRQLMIDAIDSNTIKWGTRVDEIKPSQTQAGLTATKYTVVYNSDQEETFDLVVGADGAWSKVRKLLSDTLPCHSGITLVEFRISEFRARHPKLLDLVGAGSCFMYSGGQGLVAQVNADRTLRIYATLSAREDQLSEIRSAISNPDNARRYLLGHFADWDEGIKDLIRVSDDHFIPRPIYALPVPYVWESKPGLTLVGDAAHLMSPFAGMGANMAMWDAATLGEKLAHAIKTGKPLTDAVAEYEQEMYQKTRPATTMSASNMKKFMSPNNLELAVQILTH</sequence>
<evidence type="ECO:0000256" key="3">
    <source>
        <dbReference type="ARBA" id="ARBA00023002"/>
    </source>
</evidence>
<feature type="signal peptide" evidence="5">
    <location>
        <begin position="1"/>
        <end position="19"/>
    </location>
</feature>
<evidence type="ECO:0000256" key="2">
    <source>
        <dbReference type="ARBA" id="ARBA00022827"/>
    </source>
</evidence>
<evidence type="ECO:0000256" key="4">
    <source>
        <dbReference type="ARBA" id="ARBA00023033"/>
    </source>
</evidence>
<dbReference type="Pfam" id="PF01494">
    <property type="entry name" value="FAD_binding_3"/>
    <property type="match status" value="2"/>
</dbReference>
<keyword evidence="1" id="KW-0285">Flavoprotein</keyword>
<keyword evidence="2" id="KW-0274">FAD</keyword>
<dbReference type="EMBL" id="JAAAJB010000753">
    <property type="protein sequence ID" value="KAG0251411.1"/>
    <property type="molecule type" value="Genomic_DNA"/>
</dbReference>
<dbReference type="Proteomes" id="UP000807716">
    <property type="component" value="Unassembled WGS sequence"/>
</dbReference>
<evidence type="ECO:0000313" key="7">
    <source>
        <dbReference type="EMBL" id="KAG0251411.1"/>
    </source>
</evidence>
<name>A0A9P6PQM5_9FUNG</name>
<protein>
    <recommendedName>
        <fullName evidence="6">FAD-binding domain-containing protein</fullName>
    </recommendedName>
</protein>
<comment type="caution">
    <text evidence="7">The sequence shown here is derived from an EMBL/GenBank/DDBJ whole genome shotgun (WGS) entry which is preliminary data.</text>
</comment>
<evidence type="ECO:0000256" key="5">
    <source>
        <dbReference type="SAM" id="SignalP"/>
    </source>
</evidence>
<feature type="domain" description="FAD-binding" evidence="6">
    <location>
        <begin position="300"/>
        <end position="352"/>
    </location>
</feature>
<proteinExistence type="predicted"/>
<organism evidence="7 8">
    <name type="scientific">Actinomortierella ambigua</name>
    <dbReference type="NCBI Taxonomy" id="1343610"/>
    <lineage>
        <taxon>Eukaryota</taxon>
        <taxon>Fungi</taxon>
        <taxon>Fungi incertae sedis</taxon>
        <taxon>Mucoromycota</taxon>
        <taxon>Mortierellomycotina</taxon>
        <taxon>Mortierellomycetes</taxon>
        <taxon>Mortierellales</taxon>
        <taxon>Mortierellaceae</taxon>
        <taxon>Actinomortierella</taxon>
    </lineage>
</organism>
<keyword evidence="3" id="KW-0560">Oxidoreductase</keyword>
<dbReference type="PRINTS" id="PR00420">
    <property type="entry name" value="RNGMNOXGNASE"/>
</dbReference>
<dbReference type="AlphaFoldDB" id="A0A9P6PQM5"/>
<evidence type="ECO:0000313" key="8">
    <source>
        <dbReference type="Proteomes" id="UP000807716"/>
    </source>
</evidence>
<accession>A0A9P6PQM5</accession>
<evidence type="ECO:0000259" key="6">
    <source>
        <dbReference type="Pfam" id="PF01494"/>
    </source>
</evidence>
<dbReference type="OrthoDB" id="655030at2759"/>
<dbReference type="SUPFAM" id="SSF51905">
    <property type="entry name" value="FAD/NAD(P)-binding domain"/>
    <property type="match status" value="1"/>
</dbReference>
<dbReference type="PANTHER" id="PTHR46972:SF1">
    <property type="entry name" value="FAD DEPENDENT OXIDOREDUCTASE DOMAIN-CONTAINING PROTEIN"/>
    <property type="match status" value="1"/>
</dbReference>
<dbReference type="Gene3D" id="3.50.50.60">
    <property type="entry name" value="FAD/NAD(P)-binding domain"/>
    <property type="match status" value="1"/>
</dbReference>
<dbReference type="PANTHER" id="PTHR46972">
    <property type="entry name" value="MONOOXYGENASE ASQM-RELATED"/>
    <property type="match status" value="1"/>
</dbReference>
<dbReference type="GO" id="GO:0071949">
    <property type="term" value="F:FAD binding"/>
    <property type="evidence" value="ECO:0007669"/>
    <property type="project" value="InterPro"/>
</dbReference>
<feature type="domain" description="FAD-binding" evidence="6">
    <location>
        <begin position="5"/>
        <end position="226"/>
    </location>
</feature>
<dbReference type="InterPro" id="IPR036188">
    <property type="entry name" value="FAD/NAD-bd_sf"/>
</dbReference>
<dbReference type="GO" id="GO:0004497">
    <property type="term" value="F:monooxygenase activity"/>
    <property type="evidence" value="ECO:0007669"/>
    <property type="project" value="UniProtKB-KW"/>
</dbReference>
<feature type="chain" id="PRO_5040156895" description="FAD-binding domain-containing protein" evidence="5">
    <location>
        <begin position="20"/>
        <end position="386"/>
    </location>
</feature>